<evidence type="ECO:0000256" key="3">
    <source>
        <dbReference type="ARBA" id="ARBA00022617"/>
    </source>
</evidence>
<dbReference type="Pfam" id="PF00067">
    <property type="entry name" value="p450"/>
    <property type="match status" value="1"/>
</dbReference>
<dbReference type="EMBL" id="JAUUTY010000006">
    <property type="protein sequence ID" value="KAK1620072.1"/>
    <property type="molecule type" value="Genomic_DNA"/>
</dbReference>
<comment type="similarity">
    <text evidence="2">Belongs to the cytochrome P450 family.</text>
</comment>
<dbReference type="PRINTS" id="PR00463">
    <property type="entry name" value="EP450I"/>
</dbReference>
<keyword evidence="4" id="KW-0812">Transmembrane</keyword>
<organism evidence="10 11">
    <name type="scientific">Lolium multiflorum</name>
    <name type="common">Italian ryegrass</name>
    <name type="synonym">Lolium perenne subsp. multiflorum</name>
    <dbReference type="NCBI Taxonomy" id="4521"/>
    <lineage>
        <taxon>Eukaryota</taxon>
        <taxon>Viridiplantae</taxon>
        <taxon>Streptophyta</taxon>
        <taxon>Embryophyta</taxon>
        <taxon>Tracheophyta</taxon>
        <taxon>Spermatophyta</taxon>
        <taxon>Magnoliopsida</taxon>
        <taxon>Liliopsida</taxon>
        <taxon>Poales</taxon>
        <taxon>Poaceae</taxon>
        <taxon>BOP clade</taxon>
        <taxon>Pooideae</taxon>
        <taxon>Poodae</taxon>
        <taxon>Poeae</taxon>
        <taxon>Poeae Chloroplast Group 2 (Poeae type)</taxon>
        <taxon>Loliodinae</taxon>
        <taxon>Loliinae</taxon>
        <taxon>Lolium</taxon>
    </lineage>
</organism>
<comment type="caution">
    <text evidence="10">The sequence shown here is derived from an EMBL/GenBank/DDBJ whole genome shotgun (WGS) entry which is preliminary data.</text>
</comment>
<accession>A0AAD8VUE6</accession>
<gene>
    <name evidence="10" type="ORF">QYE76_025589</name>
</gene>
<evidence type="ECO:0008006" key="12">
    <source>
        <dbReference type="Google" id="ProtNLM"/>
    </source>
</evidence>
<evidence type="ECO:0000256" key="7">
    <source>
        <dbReference type="ARBA" id="ARBA00023002"/>
    </source>
</evidence>
<evidence type="ECO:0000313" key="11">
    <source>
        <dbReference type="Proteomes" id="UP001231189"/>
    </source>
</evidence>
<evidence type="ECO:0000256" key="2">
    <source>
        <dbReference type="ARBA" id="ARBA00010617"/>
    </source>
</evidence>
<dbReference type="InterPro" id="IPR002401">
    <property type="entry name" value="Cyt_P450_E_grp-I"/>
</dbReference>
<keyword evidence="8" id="KW-0408">Iron</keyword>
<evidence type="ECO:0000256" key="5">
    <source>
        <dbReference type="ARBA" id="ARBA00022723"/>
    </source>
</evidence>
<keyword evidence="9" id="KW-0503">Monooxygenase</keyword>
<name>A0AAD8VUE6_LOLMU</name>
<dbReference type="PANTHER" id="PTHR47955:SF19">
    <property type="entry name" value="CYTOCHROME P450 71A9-LIKE ISOFORM X1"/>
    <property type="match status" value="1"/>
</dbReference>
<evidence type="ECO:0000256" key="1">
    <source>
        <dbReference type="ARBA" id="ARBA00001971"/>
    </source>
</evidence>
<dbReference type="Gene3D" id="1.10.630.10">
    <property type="entry name" value="Cytochrome P450"/>
    <property type="match status" value="1"/>
</dbReference>
<evidence type="ECO:0000256" key="6">
    <source>
        <dbReference type="ARBA" id="ARBA00022989"/>
    </source>
</evidence>
<dbReference type="Proteomes" id="UP001231189">
    <property type="component" value="Unassembled WGS sequence"/>
</dbReference>
<sequence length="376" mass="41980">MEVAPLSFCFIVLATLLALWFLKLSVSRRKTKHTKQQLPPGPWTLPIIGALHHVICTLPHRRLIELSRRYGPVMLLKLGEVPTVVVSSAEAAALVLKTNDPVFAERRSTTSQDMAGCGGRGIVFAPYGDHWRQMRKVCVVELLSSSQVRRMEGIRTEEVGNLLRYVADTASTGGTINISEKVMAVSNGVVSRAAFGGKFAEQEEYIRELDVMLTLLGGFSLLNLFPSSRLARWFSIDARRLQRSYDRMQHIIENVIEGKQQAARAACDVACCADKEDLVDVLLRLQKEDPSESPLTRESIFAVLIDIFAGATDTTGTVLEWAMSELVRHPDVMTKAYLEIRKVLGEDRSFITTRDIPELPYMRMVIKEGSSVLEKC</sequence>
<keyword evidence="5" id="KW-0479">Metal-binding</keyword>
<dbReference type="SUPFAM" id="SSF48264">
    <property type="entry name" value="Cytochrome P450"/>
    <property type="match status" value="1"/>
</dbReference>
<dbReference type="InterPro" id="IPR001128">
    <property type="entry name" value="Cyt_P450"/>
</dbReference>
<evidence type="ECO:0000256" key="9">
    <source>
        <dbReference type="ARBA" id="ARBA00023033"/>
    </source>
</evidence>
<reference evidence="10" key="1">
    <citation type="submission" date="2023-07" db="EMBL/GenBank/DDBJ databases">
        <title>A chromosome-level genome assembly of Lolium multiflorum.</title>
        <authorList>
            <person name="Chen Y."/>
            <person name="Copetti D."/>
            <person name="Kolliker R."/>
            <person name="Studer B."/>
        </authorList>
    </citation>
    <scope>NUCLEOTIDE SEQUENCE</scope>
    <source>
        <strain evidence="10">02402/16</strain>
        <tissue evidence="10">Leaf</tissue>
    </source>
</reference>
<dbReference type="GO" id="GO:0004497">
    <property type="term" value="F:monooxygenase activity"/>
    <property type="evidence" value="ECO:0007669"/>
    <property type="project" value="UniProtKB-KW"/>
</dbReference>
<keyword evidence="6" id="KW-0472">Membrane</keyword>
<dbReference type="AlphaFoldDB" id="A0AAD8VUE6"/>
<dbReference type="GO" id="GO:0020037">
    <property type="term" value="F:heme binding"/>
    <property type="evidence" value="ECO:0007669"/>
    <property type="project" value="InterPro"/>
</dbReference>
<keyword evidence="3" id="KW-0349">Heme</keyword>
<keyword evidence="11" id="KW-1185">Reference proteome</keyword>
<evidence type="ECO:0000256" key="8">
    <source>
        <dbReference type="ARBA" id="ARBA00023004"/>
    </source>
</evidence>
<dbReference type="GO" id="GO:0016705">
    <property type="term" value="F:oxidoreductase activity, acting on paired donors, with incorporation or reduction of molecular oxygen"/>
    <property type="evidence" value="ECO:0007669"/>
    <property type="project" value="InterPro"/>
</dbReference>
<dbReference type="GO" id="GO:0005506">
    <property type="term" value="F:iron ion binding"/>
    <property type="evidence" value="ECO:0007669"/>
    <property type="project" value="InterPro"/>
</dbReference>
<comment type="cofactor">
    <cofactor evidence="1">
        <name>heme</name>
        <dbReference type="ChEBI" id="CHEBI:30413"/>
    </cofactor>
</comment>
<dbReference type="InterPro" id="IPR036396">
    <property type="entry name" value="Cyt_P450_sf"/>
</dbReference>
<protein>
    <recommendedName>
        <fullName evidence="12">Cytochrome P450</fullName>
    </recommendedName>
</protein>
<evidence type="ECO:0000313" key="10">
    <source>
        <dbReference type="EMBL" id="KAK1620072.1"/>
    </source>
</evidence>
<keyword evidence="6" id="KW-1133">Transmembrane helix</keyword>
<evidence type="ECO:0000256" key="4">
    <source>
        <dbReference type="ARBA" id="ARBA00022692"/>
    </source>
</evidence>
<dbReference type="PANTHER" id="PTHR47955">
    <property type="entry name" value="CYTOCHROME P450 FAMILY 71 PROTEIN"/>
    <property type="match status" value="1"/>
</dbReference>
<proteinExistence type="inferred from homology"/>
<keyword evidence="7" id="KW-0560">Oxidoreductase</keyword>